<evidence type="ECO:0000256" key="2">
    <source>
        <dbReference type="ARBA" id="ARBA00006785"/>
    </source>
</evidence>
<dbReference type="STRING" id="645134.A0A0L0H5Y1"/>
<dbReference type="SUPFAM" id="SSF63999">
    <property type="entry name" value="Thiamin pyrophosphokinase, catalytic domain"/>
    <property type="match status" value="1"/>
</dbReference>
<sequence length="304" mass="33567">MTDHVLARKKTAGRETWCVSRFLSSHSCDSATGASSQSALIILNQPISNKSYLQRIWHNTAIHFCADGGANRLYHAFEDNEERERYIPDYICGDFDSIDTAVKDWYAAKGTIIDNSKDQDTTDFQKCLMVLNNVYEPTPENDTPPPETSTLSRLLFPHCLSPTLVSAEVSPPSPSKYEVVVLGALSGRFDHIMSSIHTLFMVAPERKVYLVSSESVAFLLRPGMHDIRCNTEIEGPTCGLIPIGVNIARVVTQGLKWNVDHSTPLSFPSLVSTSNAFAEGSGNEPVVHVETDAPVVWTVEVNMH</sequence>
<proteinExistence type="inferred from homology"/>
<evidence type="ECO:0000256" key="5">
    <source>
        <dbReference type="ARBA" id="ARBA00022777"/>
    </source>
</evidence>
<evidence type="ECO:0000256" key="6">
    <source>
        <dbReference type="ARBA" id="ARBA00022840"/>
    </source>
</evidence>
<dbReference type="Gene3D" id="3.40.50.10240">
    <property type="entry name" value="Thiamin pyrophosphokinase, catalytic domain"/>
    <property type="match status" value="1"/>
</dbReference>
<dbReference type="GO" id="GO:0004788">
    <property type="term" value="F:thiamine diphosphokinase activity"/>
    <property type="evidence" value="ECO:0007669"/>
    <property type="project" value="UniProtKB-UniRule"/>
</dbReference>
<dbReference type="RefSeq" id="XP_016604424.1">
    <property type="nucleotide sequence ID" value="XM_016756440.1"/>
</dbReference>
<dbReference type="GO" id="GO:0005524">
    <property type="term" value="F:ATP binding"/>
    <property type="evidence" value="ECO:0007669"/>
    <property type="project" value="UniProtKB-UniRule"/>
</dbReference>
<keyword evidence="4 7" id="KW-0547">Nucleotide-binding</keyword>
<comment type="similarity">
    <text evidence="2 7">Belongs to the thiamine pyrophosphokinase family.</text>
</comment>
<evidence type="ECO:0000313" key="10">
    <source>
        <dbReference type="Proteomes" id="UP000053201"/>
    </source>
</evidence>
<comment type="pathway">
    <text evidence="1 7">Cofactor biosynthesis; thiamine diphosphate biosynthesis; thiamine diphosphate from thiamine: step 1/1.</text>
</comment>
<dbReference type="Gene3D" id="2.60.120.320">
    <property type="entry name" value="Thiamin pyrophosphokinase, thiamin-binding domain"/>
    <property type="match status" value="1"/>
</dbReference>
<dbReference type="CDD" id="cd07995">
    <property type="entry name" value="TPK"/>
    <property type="match status" value="1"/>
</dbReference>
<dbReference type="InterPro" id="IPR036759">
    <property type="entry name" value="TPK_catalytic_sf"/>
</dbReference>
<dbReference type="GeneID" id="27691454"/>
<gene>
    <name evidence="9" type="ORF">SPPG_08283</name>
</gene>
<comment type="catalytic activity">
    <reaction evidence="7">
        <text>thiamine + ATP = thiamine diphosphate + AMP + H(+)</text>
        <dbReference type="Rhea" id="RHEA:11576"/>
        <dbReference type="ChEBI" id="CHEBI:15378"/>
        <dbReference type="ChEBI" id="CHEBI:18385"/>
        <dbReference type="ChEBI" id="CHEBI:30616"/>
        <dbReference type="ChEBI" id="CHEBI:58937"/>
        <dbReference type="ChEBI" id="CHEBI:456215"/>
    </reaction>
</comment>
<dbReference type="InterPro" id="IPR007371">
    <property type="entry name" value="TPK_catalytic"/>
</dbReference>
<dbReference type="InterPro" id="IPR036371">
    <property type="entry name" value="TPK_B1-bd_sf"/>
</dbReference>
<keyword evidence="6 7" id="KW-0067">ATP-binding</keyword>
<dbReference type="OrthoDB" id="25149at2759"/>
<keyword evidence="5 7" id="KW-0418">Kinase</keyword>
<accession>A0A0L0H5Y1</accession>
<organism evidence="9 10">
    <name type="scientific">Spizellomyces punctatus (strain DAOM BR117)</name>
    <dbReference type="NCBI Taxonomy" id="645134"/>
    <lineage>
        <taxon>Eukaryota</taxon>
        <taxon>Fungi</taxon>
        <taxon>Fungi incertae sedis</taxon>
        <taxon>Chytridiomycota</taxon>
        <taxon>Chytridiomycota incertae sedis</taxon>
        <taxon>Chytridiomycetes</taxon>
        <taxon>Spizellomycetales</taxon>
        <taxon>Spizellomycetaceae</taxon>
        <taxon>Spizellomyces</taxon>
    </lineage>
</organism>
<dbReference type="InterPro" id="IPR007373">
    <property type="entry name" value="Thiamin_PyroPKinase_B1-bd"/>
</dbReference>
<name>A0A0L0H5Y1_SPIPD</name>
<dbReference type="InterPro" id="IPR016966">
    <property type="entry name" value="Thiamin_pyrophosphokinase_euk"/>
</dbReference>
<dbReference type="AlphaFoldDB" id="A0A0L0H5Y1"/>
<keyword evidence="3 7" id="KW-0808">Transferase</keyword>
<dbReference type="InterPro" id="IPR006282">
    <property type="entry name" value="Thi_PPkinase"/>
</dbReference>
<dbReference type="UniPathway" id="UPA00060">
    <property type="reaction ID" value="UER00597"/>
</dbReference>
<evidence type="ECO:0000256" key="4">
    <source>
        <dbReference type="ARBA" id="ARBA00022741"/>
    </source>
</evidence>
<dbReference type="GO" id="GO:0009229">
    <property type="term" value="P:thiamine diphosphate biosynthetic process"/>
    <property type="evidence" value="ECO:0007669"/>
    <property type="project" value="UniProtKB-UniRule"/>
</dbReference>
<dbReference type="GO" id="GO:0016301">
    <property type="term" value="F:kinase activity"/>
    <property type="evidence" value="ECO:0007669"/>
    <property type="project" value="UniProtKB-UniRule"/>
</dbReference>
<evidence type="ECO:0000259" key="8">
    <source>
        <dbReference type="SMART" id="SM00983"/>
    </source>
</evidence>
<dbReference type="Pfam" id="PF04265">
    <property type="entry name" value="TPK_B1_binding"/>
    <property type="match status" value="1"/>
</dbReference>
<dbReference type="eggNOG" id="KOG3153">
    <property type="taxonomic scope" value="Eukaryota"/>
</dbReference>
<evidence type="ECO:0000313" key="9">
    <source>
        <dbReference type="EMBL" id="KNC96384.1"/>
    </source>
</evidence>
<dbReference type="EMBL" id="KQ257469">
    <property type="protein sequence ID" value="KNC96384.1"/>
    <property type="molecule type" value="Genomic_DNA"/>
</dbReference>
<dbReference type="SMART" id="SM00983">
    <property type="entry name" value="TPK_B1_binding"/>
    <property type="match status" value="1"/>
</dbReference>
<evidence type="ECO:0000256" key="1">
    <source>
        <dbReference type="ARBA" id="ARBA00005078"/>
    </source>
</evidence>
<dbReference type="InParanoid" id="A0A0L0H5Y1"/>
<dbReference type="VEuPathDB" id="FungiDB:SPPG_08283"/>
<dbReference type="GO" id="GO:0006772">
    <property type="term" value="P:thiamine metabolic process"/>
    <property type="evidence" value="ECO:0007669"/>
    <property type="project" value="InterPro"/>
</dbReference>
<evidence type="ECO:0000256" key="7">
    <source>
        <dbReference type="PIRNR" id="PIRNR031057"/>
    </source>
</evidence>
<dbReference type="PANTHER" id="PTHR13622:SF8">
    <property type="entry name" value="THIAMIN PYROPHOSPHOKINASE 1"/>
    <property type="match status" value="1"/>
</dbReference>
<dbReference type="PANTHER" id="PTHR13622">
    <property type="entry name" value="THIAMIN PYROPHOSPHOKINASE"/>
    <property type="match status" value="1"/>
</dbReference>
<dbReference type="Proteomes" id="UP000053201">
    <property type="component" value="Unassembled WGS sequence"/>
</dbReference>
<dbReference type="EC" id="2.7.6.2" evidence="7"/>
<dbReference type="Pfam" id="PF04263">
    <property type="entry name" value="TPK_catalytic"/>
    <property type="match status" value="1"/>
</dbReference>
<dbReference type="FunFam" id="2.60.120.320:FF:000001">
    <property type="entry name" value="Thiamine pyrophosphokinase"/>
    <property type="match status" value="1"/>
</dbReference>
<evidence type="ECO:0000256" key="3">
    <source>
        <dbReference type="ARBA" id="ARBA00022679"/>
    </source>
</evidence>
<keyword evidence="10" id="KW-1185">Reference proteome</keyword>
<reference evidence="9 10" key="1">
    <citation type="submission" date="2009-08" db="EMBL/GenBank/DDBJ databases">
        <title>The Genome Sequence of Spizellomyces punctatus strain DAOM BR117.</title>
        <authorList>
            <consortium name="The Broad Institute Genome Sequencing Platform"/>
            <person name="Russ C."/>
            <person name="Cuomo C."/>
            <person name="Shea T."/>
            <person name="Young S.K."/>
            <person name="Zeng Q."/>
            <person name="Koehrsen M."/>
            <person name="Haas B."/>
            <person name="Borodovsky M."/>
            <person name="Guigo R."/>
            <person name="Alvarado L."/>
            <person name="Berlin A."/>
            <person name="Bochicchio J."/>
            <person name="Borenstein D."/>
            <person name="Chapman S."/>
            <person name="Chen Z."/>
            <person name="Engels R."/>
            <person name="Freedman E."/>
            <person name="Gellesch M."/>
            <person name="Goldberg J."/>
            <person name="Griggs A."/>
            <person name="Gujja S."/>
            <person name="Heiman D."/>
            <person name="Hepburn T."/>
            <person name="Howarth C."/>
            <person name="Jen D."/>
            <person name="Larson L."/>
            <person name="Lewis B."/>
            <person name="Mehta T."/>
            <person name="Park D."/>
            <person name="Pearson M."/>
            <person name="Roberts A."/>
            <person name="Saif S."/>
            <person name="Shenoy N."/>
            <person name="Sisk P."/>
            <person name="Stolte C."/>
            <person name="Sykes S."/>
            <person name="Thomson T."/>
            <person name="Walk T."/>
            <person name="White J."/>
            <person name="Yandava C."/>
            <person name="Burger G."/>
            <person name="Gray M.W."/>
            <person name="Holland P.W.H."/>
            <person name="King N."/>
            <person name="Lang F.B.F."/>
            <person name="Roger A.J."/>
            <person name="Ruiz-Trillo I."/>
            <person name="Lander E."/>
            <person name="Nusbaum C."/>
        </authorList>
    </citation>
    <scope>NUCLEOTIDE SEQUENCE [LARGE SCALE GENOMIC DNA]</scope>
    <source>
        <strain evidence="9 10">DAOM BR117</strain>
    </source>
</reference>
<dbReference type="GO" id="GO:0030975">
    <property type="term" value="F:thiamine binding"/>
    <property type="evidence" value="ECO:0007669"/>
    <property type="project" value="UniProtKB-UniRule"/>
</dbReference>
<dbReference type="SUPFAM" id="SSF63862">
    <property type="entry name" value="Thiamin pyrophosphokinase, substrate-binding domain"/>
    <property type="match status" value="1"/>
</dbReference>
<feature type="domain" description="Thiamin pyrophosphokinase thiamin-binding" evidence="8">
    <location>
        <begin position="223"/>
        <end position="295"/>
    </location>
</feature>
<protein>
    <recommendedName>
        <fullName evidence="7">Thiamine pyrophosphokinase</fullName>
        <ecNumber evidence="7">2.7.6.2</ecNumber>
    </recommendedName>
</protein>
<dbReference type="OMA" id="TDMCKAL"/>
<dbReference type="PIRSF" id="PIRSF031057">
    <property type="entry name" value="Thiamin_pyrophosphokinase"/>
    <property type="match status" value="1"/>
</dbReference>